<name>A0A183T9D3_SCHSO</name>
<protein>
    <submittedName>
        <fullName evidence="3">LAM_G_DOMAIN domain-containing protein</fullName>
    </submittedName>
</protein>
<evidence type="ECO:0000313" key="1">
    <source>
        <dbReference type="EMBL" id="VDL99465.1"/>
    </source>
</evidence>
<organism evidence="3">
    <name type="scientific">Schistocephalus solidus</name>
    <name type="common">Tapeworm</name>
    <dbReference type="NCBI Taxonomy" id="70667"/>
    <lineage>
        <taxon>Eukaryota</taxon>
        <taxon>Metazoa</taxon>
        <taxon>Spiralia</taxon>
        <taxon>Lophotrochozoa</taxon>
        <taxon>Platyhelminthes</taxon>
        <taxon>Cestoda</taxon>
        <taxon>Eucestoda</taxon>
        <taxon>Diphyllobothriidea</taxon>
        <taxon>Diphyllobothriidae</taxon>
        <taxon>Schistocephalus</taxon>
    </lineage>
</organism>
<dbReference type="OrthoDB" id="10250284at2759"/>
<gene>
    <name evidence="1" type="ORF">SSLN_LOCUS13080</name>
</gene>
<sequence length="100" mass="10917">MQTVFALRLNRPMFASYTQPVAEPETDLFGGWLADSQLYLQHMLQGRQPNSTSLTIGGPCDILSLPQSFGVSFAAGEPVSSIYLFDSSQTLARSSESARK</sequence>
<reference evidence="3" key="1">
    <citation type="submission" date="2016-06" db="UniProtKB">
        <authorList>
            <consortium name="WormBaseParasite"/>
        </authorList>
    </citation>
    <scope>IDENTIFICATION</scope>
</reference>
<dbReference type="STRING" id="70667.A0A183T9D3"/>
<reference evidence="1 2" key="2">
    <citation type="submission" date="2018-11" db="EMBL/GenBank/DDBJ databases">
        <authorList>
            <consortium name="Pathogen Informatics"/>
        </authorList>
    </citation>
    <scope>NUCLEOTIDE SEQUENCE [LARGE SCALE GENOMIC DNA]</scope>
    <source>
        <strain evidence="1 2">NST_G2</strain>
    </source>
</reference>
<dbReference type="EMBL" id="UYSU01037783">
    <property type="protein sequence ID" value="VDL99465.1"/>
    <property type="molecule type" value="Genomic_DNA"/>
</dbReference>
<accession>A0A183T9D3</accession>
<keyword evidence="2" id="KW-1185">Reference proteome</keyword>
<evidence type="ECO:0000313" key="3">
    <source>
        <dbReference type="WBParaSite" id="SSLN_0001358201-mRNA-1"/>
    </source>
</evidence>
<dbReference type="Proteomes" id="UP000275846">
    <property type="component" value="Unassembled WGS sequence"/>
</dbReference>
<dbReference type="AlphaFoldDB" id="A0A183T9D3"/>
<dbReference type="WBParaSite" id="SSLN_0001358201-mRNA-1">
    <property type="protein sequence ID" value="SSLN_0001358201-mRNA-1"/>
    <property type="gene ID" value="SSLN_0001358201"/>
</dbReference>
<proteinExistence type="predicted"/>
<evidence type="ECO:0000313" key="2">
    <source>
        <dbReference type="Proteomes" id="UP000275846"/>
    </source>
</evidence>